<dbReference type="RefSeq" id="WP_315945529.1">
    <property type="nucleotide sequence ID" value="NZ_JAWCUA010000001.1"/>
</dbReference>
<dbReference type="PANTHER" id="PTHR42901:SF1">
    <property type="entry name" value="ALCOHOL DEHYDROGENASE"/>
    <property type="match status" value="1"/>
</dbReference>
<organism evidence="3 4">
    <name type="scientific">Psychrosphaera aquimarina</name>
    <dbReference type="NCBI Taxonomy" id="2044854"/>
    <lineage>
        <taxon>Bacteria</taxon>
        <taxon>Pseudomonadati</taxon>
        <taxon>Pseudomonadota</taxon>
        <taxon>Gammaproteobacteria</taxon>
        <taxon>Alteromonadales</taxon>
        <taxon>Pseudoalteromonadaceae</taxon>
        <taxon>Psychrosphaera</taxon>
    </lineage>
</organism>
<dbReference type="Gene3D" id="3.40.50.720">
    <property type="entry name" value="NAD(P)-binding Rossmann-like Domain"/>
    <property type="match status" value="1"/>
</dbReference>
<proteinExistence type="inferred from homology"/>
<keyword evidence="4" id="KW-1185">Reference proteome</keyword>
<comment type="caution">
    <text evidence="3">The sequence shown here is derived from an EMBL/GenBank/DDBJ whole genome shotgun (WGS) entry which is preliminary data.</text>
</comment>
<dbReference type="Pfam" id="PF00106">
    <property type="entry name" value="adh_short"/>
    <property type="match status" value="1"/>
</dbReference>
<protein>
    <submittedName>
        <fullName evidence="3">YciK family oxidoreductase</fullName>
    </submittedName>
</protein>
<reference evidence="3 4" key="1">
    <citation type="submission" date="2023-10" db="EMBL/GenBank/DDBJ databases">
        <title>Psychrosphaera aquimaarina strain SW33 isolated from seawater.</title>
        <authorList>
            <person name="Bayburt H."/>
            <person name="Kim J.M."/>
            <person name="Choi B.J."/>
            <person name="Jeon C.O."/>
        </authorList>
    </citation>
    <scope>NUCLEOTIDE SEQUENCE [LARGE SCALE GENOMIC DNA]</scope>
    <source>
        <strain evidence="3 4">KCTC 52743</strain>
    </source>
</reference>
<dbReference type="SUPFAM" id="SSF51735">
    <property type="entry name" value="NAD(P)-binding Rossmann-fold domains"/>
    <property type="match status" value="1"/>
</dbReference>
<dbReference type="PRINTS" id="PR00081">
    <property type="entry name" value="GDHRDH"/>
</dbReference>
<dbReference type="Proteomes" id="UP001257914">
    <property type="component" value="Unassembled WGS sequence"/>
</dbReference>
<accession>A0ABU3QW02</accession>
<sequence length="249" mass="26888">MNHLNFKTSPNELNNKVILVTGAGAGIGRQAAITFAQLGAEVILLGKTTKKLEAVYDEIVNAGYKEPSIIPLDMKGATVKNYQDMASTILSEYGKLDGLLNNASTLGALSPLEHVDEGTFDDVMKVNFKATFYLTQALIPVLKKSPCASVVFTSSSVGKKGRAFWGAYGFSKFATEGLMQTMADEFENTSIRTNCINPGATKTSMRSKAYPSEDVSKLATPEQLMPSYVYLMADESKSVNGQSLDVQPK</sequence>
<gene>
    <name evidence="3" type="ORF">RT723_00995</name>
</gene>
<evidence type="ECO:0000313" key="3">
    <source>
        <dbReference type="EMBL" id="MDU0111607.1"/>
    </source>
</evidence>
<name>A0ABU3QW02_9GAMM</name>
<dbReference type="InterPro" id="IPR002347">
    <property type="entry name" value="SDR_fam"/>
</dbReference>
<evidence type="ECO:0000313" key="4">
    <source>
        <dbReference type="Proteomes" id="UP001257914"/>
    </source>
</evidence>
<comment type="similarity">
    <text evidence="1">Belongs to the short-chain dehydrogenases/reductases (SDR) family.</text>
</comment>
<evidence type="ECO:0000256" key="1">
    <source>
        <dbReference type="ARBA" id="ARBA00006484"/>
    </source>
</evidence>
<dbReference type="EMBL" id="JAWCUA010000001">
    <property type="protein sequence ID" value="MDU0111607.1"/>
    <property type="molecule type" value="Genomic_DNA"/>
</dbReference>
<evidence type="ECO:0000256" key="2">
    <source>
        <dbReference type="ARBA" id="ARBA00023002"/>
    </source>
</evidence>
<dbReference type="InterPro" id="IPR036291">
    <property type="entry name" value="NAD(P)-bd_dom_sf"/>
</dbReference>
<keyword evidence="2" id="KW-0560">Oxidoreductase</keyword>
<dbReference type="NCBIfam" id="NF006509">
    <property type="entry name" value="PRK08945.1"/>
    <property type="match status" value="1"/>
</dbReference>
<dbReference type="PANTHER" id="PTHR42901">
    <property type="entry name" value="ALCOHOL DEHYDROGENASE"/>
    <property type="match status" value="1"/>
</dbReference>